<evidence type="ECO:0000256" key="6">
    <source>
        <dbReference type="SAM" id="MobiDB-lite"/>
    </source>
</evidence>
<accession>A0A514BWR2</accession>
<dbReference type="Pfam" id="PF00082">
    <property type="entry name" value="Peptidase_S8"/>
    <property type="match status" value="1"/>
</dbReference>
<dbReference type="InterPro" id="IPR015500">
    <property type="entry name" value="Peptidase_S8_subtilisin-rel"/>
</dbReference>
<protein>
    <submittedName>
        <fullName evidence="8">S8 family serine peptidase</fullName>
    </submittedName>
</protein>
<organism evidence="8 9">
    <name type="scientific">Marilutibacter alkalisoli</name>
    <dbReference type="NCBI Taxonomy" id="2591633"/>
    <lineage>
        <taxon>Bacteria</taxon>
        <taxon>Pseudomonadati</taxon>
        <taxon>Pseudomonadota</taxon>
        <taxon>Gammaproteobacteria</taxon>
        <taxon>Lysobacterales</taxon>
        <taxon>Lysobacteraceae</taxon>
        <taxon>Marilutibacter</taxon>
    </lineage>
</organism>
<dbReference type="PANTHER" id="PTHR43806">
    <property type="entry name" value="PEPTIDASE S8"/>
    <property type="match status" value="1"/>
</dbReference>
<evidence type="ECO:0000256" key="2">
    <source>
        <dbReference type="ARBA" id="ARBA00022670"/>
    </source>
</evidence>
<proteinExistence type="inferred from homology"/>
<feature type="active site" description="Charge relay system" evidence="5">
    <location>
        <position position="240"/>
    </location>
</feature>
<feature type="active site" description="Charge relay system" evidence="5">
    <location>
        <position position="405"/>
    </location>
</feature>
<dbReference type="AlphaFoldDB" id="A0A514BWR2"/>
<dbReference type="OrthoDB" id="9790784at2"/>
<dbReference type="SUPFAM" id="SSF52743">
    <property type="entry name" value="Subtilisin-like"/>
    <property type="match status" value="1"/>
</dbReference>
<dbReference type="InterPro" id="IPR000209">
    <property type="entry name" value="Peptidase_S8/S53_dom"/>
</dbReference>
<dbReference type="InterPro" id="IPR036852">
    <property type="entry name" value="Peptidase_S8/S53_dom_sf"/>
</dbReference>
<dbReference type="Proteomes" id="UP000317199">
    <property type="component" value="Chromosome"/>
</dbReference>
<dbReference type="PANTHER" id="PTHR43806:SF11">
    <property type="entry name" value="CEREVISIN-RELATED"/>
    <property type="match status" value="1"/>
</dbReference>
<feature type="region of interest" description="Disordered" evidence="6">
    <location>
        <begin position="476"/>
        <end position="498"/>
    </location>
</feature>
<name>A0A514BWR2_9GAMM</name>
<keyword evidence="4 5" id="KW-0720">Serine protease</keyword>
<dbReference type="EMBL" id="CP041242">
    <property type="protein sequence ID" value="QDH71836.1"/>
    <property type="molecule type" value="Genomic_DNA"/>
</dbReference>
<keyword evidence="9" id="KW-1185">Reference proteome</keyword>
<dbReference type="PRINTS" id="PR00723">
    <property type="entry name" value="SUBTILISIN"/>
</dbReference>
<gene>
    <name evidence="8" type="ORF">FKV23_10485</name>
</gene>
<dbReference type="InterPro" id="IPR050131">
    <property type="entry name" value="Peptidase_S8_subtilisin-like"/>
</dbReference>
<dbReference type="PROSITE" id="PS00137">
    <property type="entry name" value="SUBTILASE_HIS"/>
    <property type="match status" value="1"/>
</dbReference>
<evidence type="ECO:0000313" key="8">
    <source>
        <dbReference type="EMBL" id="QDH71836.1"/>
    </source>
</evidence>
<evidence type="ECO:0000256" key="4">
    <source>
        <dbReference type="ARBA" id="ARBA00022825"/>
    </source>
</evidence>
<dbReference type="PROSITE" id="PS00138">
    <property type="entry name" value="SUBTILASE_SER"/>
    <property type="match status" value="1"/>
</dbReference>
<evidence type="ECO:0000256" key="1">
    <source>
        <dbReference type="ARBA" id="ARBA00011073"/>
    </source>
</evidence>
<dbReference type="KEGG" id="lyj:FKV23_10485"/>
<evidence type="ECO:0000259" key="7">
    <source>
        <dbReference type="Pfam" id="PF00082"/>
    </source>
</evidence>
<reference evidence="8 9" key="1">
    <citation type="submission" date="2019-06" db="EMBL/GenBank/DDBJ databases">
        <title>Lysobacter alkalisoli sp. nov. isolated from saline-alkali soil.</title>
        <authorList>
            <person name="Sun J.-Q."/>
            <person name="Xu L."/>
        </authorList>
    </citation>
    <scope>NUCLEOTIDE SEQUENCE [LARGE SCALE GENOMIC DNA]</scope>
    <source>
        <strain evidence="8 9">SJ-36</strain>
    </source>
</reference>
<dbReference type="PROSITE" id="PS51892">
    <property type="entry name" value="SUBTILASE"/>
    <property type="match status" value="1"/>
</dbReference>
<keyword evidence="2 5" id="KW-0645">Protease</keyword>
<dbReference type="GO" id="GO:0004252">
    <property type="term" value="F:serine-type endopeptidase activity"/>
    <property type="evidence" value="ECO:0007669"/>
    <property type="project" value="UniProtKB-UniRule"/>
</dbReference>
<evidence type="ECO:0000313" key="9">
    <source>
        <dbReference type="Proteomes" id="UP000317199"/>
    </source>
</evidence>
<dbReference type="Gene3D" id="3.40.50.200">
    <property type="entry name" value="Peptidase S8/S53 domain"/>
    <property type="match status" value="1"/>
</dbReference>
<dbReference type="GO" id="GO:0006508">
    <property type="term" value="P:proteolysis"/>
    <property type="evidence" value="ECO:0007669"/>
    <property type="project" value="UniProtKB-KW"/>
</dbReference>
<feature type="domain" description="Peptidase S8/S53" evidence="7">
    <location>
        <begin position="183"/>
        <end position="444"/>
    </location>
</feature>
<feature type="active site" description="Charge relay system" evidence="5">
    <location>
        <position position="190"/>
    </location>
</feature>
<evidence type="ECO:0000256" key="5">
    <source>
        <dbReference type="PROSITE-ProRule" id="PRU01240"/>
    </source>
</evidence>
<sequence length="498" mass="52904">MTSFAQGMRLRRPWQIPGRLLLTLKLGEVPEHIPGLRAVIGYGTEKADHIDGGVIDRLLRHHGDVFRVTRLHSARRRRVERSVPGARRFDDVEQITGVARVLRIEVRDPAGVPALLQALAEVPVVDRVCADHLCHGPFAGPFAADEGMADATRVDPRKVQDPHWARELIHLSQALAYEPGDAATVVGLADTGVALEHEELDARLRAGFDSVDLDPALVGGLTLVGNYRRRGNEPQDEVGHGTGCAGILAAHGRDIPPGGAGACGLTPVRVLGAALGPGDKRFGVGALDNIDAGMKRLIDLNVKVINMSFGTPESALSADAPRPHEEIIRYALARGVILVAASGNSGLDERFYPAAHDGVIAVGAIDRSQQPAAFSTRGGHVALCAPGRDILTCGLRGYQSATGTSFASPFVAAVCALLASRAQRRAWPIDSHEAREVLVETARPFSRAGVEGCGHGMVDAMAALHQLDRRIDRDMAEGSGHAPDEIEEVEPHPASVAA</sequence>
<evidence type="ECO:0000256" key="3">
    <source>
        <dbReference type="ARBA" id="ARBA00022801"/>
    </source>
</evidence>
<comment type="similarity">
    <text evidence="1 5">Belongs to the peptidase S8 family.</text>
</comment>
<keyword evidence="3 5" id="KW-0378">Hydrolase</keyword>
<dbReference type="InterPro" id="IPR022398">
    <property type="entry name" value="Peptidase_S8_His-AS"/>
</dbReference>
<dbReference type="InterPro" id="IPR023828">
    <property type="entry name" value="Peptidase_S8_Ser-AS"/>
</dbReference>